<gene>
    <name evidence="2" type="ORF">BSL82_10900</name>
</gene>
<dbReference type="InterPro" id="IPR008030">
    <property type="entry name" value="NmrA-like"/>
</dbReference>
<dbReference type="PANTHER" id="PTHR43162">
    <property type="match status" value="1"/>
</dbReference>
<feature type="domain" description="NmrA-like" evidence="1">
    <location>
        <begin position="6"/>
        <end position="242"/>
    </location>
</feature>
<accession>A0A1L3ZW04</accession>
<dbReference type="PANTHER" id="PTHR43162:SF1">
    <property type="entry name" value="PRESTALK A DIFFERENTIATION PROTEIN A"/>
    <property type="match status" value="1"/>
</dbReference>
<dbReference type="SUPFAM" id="SSF51735">
    <property type="entry name" value="NAD(P)-binding Rossmann-fold domains"/>
    <property type="match status" value="1"/>
</dbReference>
<reference evidence="3" key="1">
    <citation type="submission" date="2016-11" db="EMBL/GenBank/DDBJ databases">
        <title>Complete Genome Sequence of alachlor-degrading Sphingomonas sp. strain JJ-A5.</title>
        <authorList>
            <person name="Lee H."/>
            <person name="Ka J.-O."/>
        </authorList>
    </citation>
    <scope>NUCLEOTIDE SEQUENCE [LARGE SCALE GENOMIC DNA]</scope>
    <source>
        <strain evidence="3">JJ-A5</strain>
    </source>
</reference>
<dbReference type="InterPro" id="IPR051604">
    <property type="entry name" value="Ergot_Alk_Oxidoreductase"/>
</dbReference>
<dbReference type="Pfam" id="PF05368">
    <property type="entry name" value="NmrA"/>
    <property type="match status" value="1"/>
</dbReference>
<dbReference type="EMBL" id="CP018221">
    <property type="protein sequence ID" value="API59759.1"/>
    <property type="molecule type" value="Genomic_DNA"/>
</dbReference>
<dbReference type="Proteomes" id="UP000182063">
    <property type="component" value="Chromosome"/>
</dbReference>
<dbReference type="STRING" id="1921510.BSL82_10900"/>
<dbReference type="Gene3D" id="3.90.25.10">
    <property type="entry name" value="UDP-galactose 4-epimerase, domain 1"/>
    <property type="match status" value="1"/>
</dbReference>
<dbReference type="Gene3D" id="3.40.50.720">
    <property type="entry name" value="NAD(P)-binding Rossmann-like Domain"/>
    <property type="match status" value="1"/>
</dbReference>
<sequence>MTTSAGKVLIFGASGHIGGPVARFMRYKGWRERLRLATSSAAKLDQLKASFPDCETVVADYLDLDSLNDALKGVRTVFVITPDFIDEPVAMSNLIEAVKRVPDFRQIVRILGDPPNMSFNKVPDIVRAFGRGTAIQHLQAKEVLEQSDLPVTYLNIASYLMDDLVRWSGPIKSRRTLAMPFNRHTTWIDPGDLGEAAARIIMTEGDGHLQQLYHLNNGNDYVLFSEIAEMISDVLQERVEYSDSVAFWDEVLGARYVGLFGKDADEYYKQYYAFEQKFQFAFHRSDILERILGRKPKTLRAWIEQNGALLV</sequence>
<organism evidence="2 3">
    <name type="scientific">Tardibacter chloracetimidivorans</name>
    <dbReference type="NCBI Taxonomy" id="1921510"/>
    <lineage>
        <taxon>Bacteria</taxon>
        <taxon>Pseudomonadati</taxon>
        <taxon>Pseudomonadota</taxon>
        <taxon>Alphaproteobacteria</taxon>
        <taxon>Sphingomonadales</taxon>
        <taxon>Sphingomonadaceae</taxon>
        <taxon>Tardibacter</taxon>
    </lineage>
</organism>
<protein>
    <recommendedName>
        <fullName evidence="1">NmrA-like domain-containing protein</fullName>
    </recommendedName>
</protein>
<proteinExistence type="predicted"/>
<keyword evidence="3" id="KW-1185">Reference proteome</keyword>
<evidence type="ECO:0000313" key="3">
    <source>
        <dbReference type="Proteomes" id="UP000182063"/>
    </source>
</evidence>
<name>A0A1L3ZW04_9SPHN</name>
<dbReference type="KEGG" id="sphj:BSL82_10900"/>
<dbReference type="OrthoDB" id="109735at2"/>
<evidence type="ECO:0000259" key="1">
    <source>
        <dbReference type="Pfam" id="PF05368"/>
    </source>
</evidence>
<dbReference type="AlphaFoldDB" id="A0A1L3ZW04"/>
<evidence type="ECO:0000313" key="2">
    <source>
        <dbReference type="EMBL" id="API59759.1"/>
    </source>
</evidence>
<dbReference type="RefSeq" id="WP_072597552.1">
    <property type="nucleotide sequence ID" value="NZ_CP018221.1"/>
</dbReference>
<dbReference type="InterPro" id="IPR036291">
    <property type="entry name" value="NAD(P)-bd_dom_sf"/>
</dbReference>